<feature type="transmembrane region" description="Helical" evidence="6">
    <location>
        <begin position="65"/>
        <end position="85"/>
    </location>
</feature>
<name>A0A1V9A5D6_SACPI</name>
<dbReference type="RefSeq" id="WP_081191347.1">
    <property type="nucleotide sequence ID" value="NZ_MWIH01000005.1"/>
</dbReference>
<sequence length="330" mass="35474">MDWEVILSDALRAGIGPVAAVYALAAVGLNLHFGYTGLLNFGQVGFMLVGAYGVAASVSTFGLSLWAGVAVGIACSVLLALLLGLPTLRLRAEYLAIATIAAGEILRMFYRSEWSEPVTGGVFGLQQFAGEFYELNPVAPDRYGFWLLNYSSRDLWVLSVSWGLVALATLLVWLLVRSPWGRVLRAIREDEDAVRSLGKSVYSYKLQSLVLGGVLGSLAGMLFALQNQSVNPDSYDPVVTFFLYTLLVLGGAGRVFGPVLGAVLFWAILTFFDSVLRQAIQGGVIPSTVLDASEIGAVRMALVGLGLMVLLLFRPQGVLGSRKEMQLDAR</sequence>
<dbReference type="GO" id="GO:0015658">
    <property type="term" value="F:branched-chain amino acid transmembrane transporter activity"/>
    <property type="evidence" value="ECO:0007669"/>
    <property type="project" value="InterPro"/>
</dbReference>
<evidence type="ECO:0000313" key="8">
    <source>
        <dbReference type="Proteomes" id="UP000192591"/>
    </source>
</evidence>
<dbReference type="PANTHER" id="PTHR30482:SF10">
    <property type="entry name" value="HIGH-AFFINITY BRANCHED-CHAIN AMINO ACID TRANSPORT PROTEIN BRAE"/>
    <property type="match status" value="1"/>
</dbReference>
<feature type="transmembrane region" description="Helical" evidence="6">
    <location>
        <begin position="12"/>
        <end position="31"/>
    </location>
</feature>
<feature type="transmembrane region" description="Helical" evidence="6">
    <location>
        <begin position="292"/>
        <end position="313"/>
    </location>
</feature>
<evidence type="ECO:0000256" key="3">
    <source>
        <dbReference type="ARBA" id="ARBA00022692"/>
    </source>
</evidence>
<dbReference type="GO" id="GO:0005886">
    <property type="term" value="C:plasma membrane"/>
    <property type="evidence" value="ECO:0007669"/>
    <property type="project" value="UniProtKB-SubCell"/>
</dbReference>
<evidence type="ECO:0000256" key="2">
    <source>
        <dbReference type="ARBA" id="ARBA00022475"/>
    </source>
</evidence>
<dbReference type="STRING" id="1962155.B1813_08420"/>
<evidence type="ECO:0000313" key="7">
    <source>
        <dbReference type="EMBL" id="OQO92246.1"/>
    </source>
</evidence>
<feature type="transmembrane region" description="Helical" evidence="6">
    <location>
        <begin position="209"/>
        <end position="226"/>
    </location>
</feature>
<keyword evidence="8" id="KW-1185">Reference proteome</keyword>
<dbReference type="CDD" id="cd06581">
    <property type="entry name" value="TM_PBP1_LivM_like"/>
    <property type="match status" value="1"/>
</dbReference>
<evidence type="ECO:0000256" key="6">
    <source>
        <dbReference type="SAM" id="Phobius"/>
    </source>
</evidence>
<dbReference type="PANTHER" id="PTHR30482">
    <property type="entry name" value="HIGH-AFFINITY BRANCHED-CHAIN AMINO ACID TRANSPORT SYSTEM PERMEASE"/>
    <property type="match status" value="1"/>
</dbReference>
<organism evidence="7 8">
    <name type="scientific">Saccharomonospora piscinae</name>
    <dbReference type="NCBI Taxonomy" id="687388"/>
    <lineage>
        <taxon>Bacteria</taxon>
        <taxon>Bacillati</taxon>
        <taxon>Actinomycetota</taxon>
        <taxon>Actinomycetes</taxon>
        <taxon>Pseudonocardiales</taxon>
        <taxon>Pseudonocardiaceae</taxon>
        <taxon>Saccharomonospora</taxon>
    </lineage>
</organism>
<comment type="subcellular location">
    <subcellularLocation>
        <location evidence="1">Cell membrane</location>
        <topology evidence="1">Multi-pass membrane protein</topology>
    </subcellularLocation>
</comment>
<evidence type="ECO:0000256" key="5">
    <source>
        <dbReference type="ARBA" id="ARBA00023136"/>
    </source>
</evidence>
<keyword evidence="4 6" id="KW-1133">Transmembrane helix</keyword>
<dbReference type="Pfam" id="PF02653">
    <property type="entry name" value="BPD_transp_2"/>
    <property type="match status" value="1"/>
</dbReference>
<keyword evidence="5 6" id="KW-0472">Membrane</keyword>
<feature type="transmembrane region" description="Helical" evidence="6">
    <location>
        <begin position="38"/>
        <end position="59"/>
    </location>
</feature>
<accession>A0A1V9A5D6</accession>
<comment type="caution">
    <text evidence="7">The sequence shown here is derived from an EMBL/GenBank/DDBJ whole genome shotgun (WGS) entry which is preliminary data.</text>
</comment>
<keyword evidence="3 6" id="KW-0812">Transmembrane</keyword>
<proteinExistence type="predicted"/>
<dbReference type="Proteomes" id="UP000192591">
    <property type="component" value="Unassembled WGS sequence"/>
</dbReference>
<dbReference type="EMBL" id="MWIH01000005">
    <property type="protein sequence ID" value="OQO92246.1"/>
    <property type="molecule type" value="Genomic_DNA"/>
</dbReference>
<dbReference type="AlphaFoldDB" id="A0A1V9A5D6"/>
<dbReference type="InterPro" id="IPR001851">
    <property type="entry name" value="ABC_transp_permease"/>
</dbReference>
<reference evidence="7 8" key="1">
    <citation type="submission" date="2017-02" db="EMBL/GenBank/DDBJ databases">
        <title>Draft genome of Saccharomonospora sp. 154.</title>
        <authorList>
            <person name="Alonso-Carmona G.S."/>
            <person name="De La Haba R."/>
            <person name="Vera-Gargallo B."/>
            <person name="Sandoval-Trujillo A.H."/>
            <person name="Ramirez-Duran N."/>
            <person name="Ventosa A."/>
        </authorList>
    </citation>
    <scope>NUCLEOTIDE SEQUENCE [LARGE SCALE GENOMIC DNA]</scope>
    <source>
        <strain evidence="7 8">LRS4.154</strain>
    </source>
</reference>
<evidence type="ECO:0000256" key="1">
    <source>
        <dbReference type="ARBA" id="ARBA00004651"/>
    </source>
</evidence>
<gene>
    <name evidence="7" type="ORF">B1813_08420</name>
</gene>
<keyword evidence="2" id="KW-1003">Cell membrane</keyword>
<evidence type="ECO:0000256" key="4">
    <source>
        <dbReference type="ARBA" id="ARBA00022989"/>
    </source>
</evidence>
<dbReference type="InterPro" id="IPR043428">
    <property type="entry name" value="LivM-like"/>
</dbReference>
<protein>
    <submittedName>
        <fullName evidence="7">Branched-chain amino acid ABC transporter permease</fullName>
    </submittedName>
</protein>
<feature type="transmembrane region" description="Helical" evidence="6">
    <location>
        <begin position="155"/>
        <end position="176"/>
    </location>
</feature>